<evidence type="ECO:0000313" key="3">
    <source>
        <dbReference type="Proteomes" id="UP000006810"/>
    </source>
</evidence>
<name>C4XDT6_MYCFP</name>
<keyword evidence="1" id="KW-0472">Membrane</keyword>
<sequence length="159" mass="17582">MLNNLIIKYNLNIIFLRRELVMKKQSTAFVAVALLQTSIIIILFILGMIEAININGASLRIGIYGAVGFTLVTQIVLLFFAFVYNKPGYNGKLGILLIVFLFLLLAASIVSLSYTICSTEGANINNDGYKVFGIISTIFTWVLATIFLICTIVYAVRSK</sequence>
<dbReference type="PATRIC" id="fig|496833.3.peg.44"/>
<dbReference type="KEGG" id="mfp:MBIO_0043"/>
<feature type="transmembrane region" description="Helical" evidence="1">
    <location>
        <begin position="61"/>
        <end position="83"/>
    </location>
</feature>
<dbReference type="Proteomes" id="UP000006810">
    <property type="component" value="Chromosome"/>
</dbReference>
<dbReference type="AlphaFoldDB" id="C4XDT6"/>
<feature type="transmembrane region" description="Helical" evidence="1">
    <location>
        <begin position="95"/>
        <end position="116"/>
    </location>
</feature>
<dbReference type="EMBL" id="AP009608">
    <property type="protein sequence ID" value="BAH69308.1"/>
    <property type="molecule type" value="Genomic_DNA"/>
</dbReference>
<keyword evidence="3" id="KW-1185">Reference proteome</keyword>
<keyword evidence="1" id="KW-0812">Transmembrane</keyword>
<gene>
    <name evidence="2" type="ordered locus">MBIO_0043</name>
</gene>
<reference evidence="2 3" key="1">
    <citation type="journal article" date="2009" name="Curr. Microbiol.">
        <title>Molecular cloning and expression of a novel cholinephosphotransferase involved in glycoglycerophospholipid biosynthesis of Mycoplasma fermentans.</title>
        <authorList>
            <person name="Ishida N."/>
            <person name="Irikura D."/>
            <person name="Matsuda K."/>
            <person name="Sato S."/>
            <person name="Asano K."/>
        </authorList>
    </citation>
    <scope>NUCLEOTIDE SEQUENCE [LARGE SCALE GENOMIC DNA]</scope>
    <source>
        <strain evidence="3">ATCC 19989 / NBRC 14854 / NCTC 10117 / PG18</strain>
    </source>
</reference>
<proteinExistence type="predicted"/>
<accession>C4XDT6</accession>
<protein>
    <submittedName>
        <fullName evidence="2">Uncharacterized protein</fullName>
    </submittedName>
</protein>
<keyword evidence="1" id="KW-1133">Transmembrane helix</keyword>
<evidence type="ECO:0000313" key="2">
    <source>
        <dbReference type="EMBL" id="BAH69308.1"/>
    </source>
</evidence>
<feature type="transmembrane region" description="Helical" evidence="1">
    <location>
        <begin position="27"/>
        <end position="49"/>
    </location>
</feature>
<dbReference type="HOGENOM" id="CLU_1852991_0_0_14"/>
<organism evidence="2 3">
    <name type="scientific">Mycoplasmopsis fermentans (strain ATCC 19989 / NBRC 14854 / NCTC 10117 / PG18)</name>
    <name type="common">Mycoplasma fermentans</name>
    <dbReference type="NCBI Taxonomy" id="496833"/>
    <lineage>
        <taxon>Bacteria</taxon>
        <taxon>Bacillati</taxon>
        <taxon>Mycoplasmatota</taxon>
        <taxon>Mycoplasmoidales</taxon>
        <taxon>Metamycoplasmataceae</taxon>
        <taxon>Mycoplasmopsis</taxon>
    </lineage>
</organism>
<feature type="transmembrane region" description="Helical" evidence="1">
    <location>
        <begin position="131"/>
        <end position="156"/>
    </location>
</feature>
<evidence type="ECO:0000256" key="1">
    <source>
        <dbReference type="SAM" id="Phobius"/>
    </source>
</evidence>